<organism evidence="2 3">
    <name type="scientific">Rhodocista pekingensis</name>
    <dbReference type="NCBI Taxonomy" id="201185"/>
    <lineage>
        <taxon>Bacteria</taxon>
        <taxon>Pseudomonadati</taxon>
        <taxon>Pseudomonadota</taxon>
        <taxon>Alphaproteobacteria</taxon>
        <taxon>Rhodospirillales</taxon>
        <taxon>Azospirillaceae</taxon>
        <taxon>Rhodocista</taxon>
    </lineage>
</organism>
<keyword evidence="3" id="KW-1185">Reference proteome</keyword>
<evidence type="ECO:0000313" key="3">
    <source>
        <dbReference type="Proteomes" id="UP001596456"/>
    </source>
</evidence>
<dbReference type="RefSeq" id="WP_377355515.1">
    <property type="nucleotide sequence ID" value="NZ_JBHTCM010000003.1"/>
</dbReference>
<dbReference type="Proteomes" id="UP001596456">
    <property type="component" value="Unassembled WGS sequence"/>
</dbReference>
<proteinExistence type="predicted"/>
<name>A0ABW2KNZ4_9PROT</name>
<protein>
    <recommendedName>
        <fullName evidence="4">Nudix hydrolase domain-containing protein</fullName>
    </recommendedName>
</protein>
<gene>
    <name evidence="2" type="ORF">ACFQPS_00475</name>
</gene>
<comment type="caution">
    <text evidence="2">The sequence shown here is derived from an EMBL/GenBank/DDBJ whole genome shotgun (WGS) entry which is preliminary data.</text>
</comment>
<feature type="compositionally biased region" description="Basic and acidic residues" evidence="1">
    <location>
        <begin position="1"/>
        <end position="18"/>
    </location>
</feature>
<reference evidence="3" key="1">
    <citation type="journal article" date="2019" name="Int. J. Syst. Evol. Microbiol.">
        <title>The Global Catalogue of Microorganisms (GCM) 10K type strain sequencing project: providing services to taxonomists for standard genome sequencing and annotation.</title>
        <authorList>
            <consortium name="The Broad Institute Genomics Platform"/>
            <consortium name="The Broad Institute Genome Sequencing Center for Infectious Disease"/>
            <person name="Wu L."/>
            <person name="Ma J."/>
        </authorList>
    </citation>
    <scope>NUCLEOTIDE SEQUENCE [LARGE SCALE GENOMIC DNA]</scope>
    <source>
        <strain evidence="3">CGMCC 1.16275</strain>
    </source>
</reference>
<evidence type="ECO:0000313" key="2">
    <source>
        <dbReference type="EMBL" id="MFC7331623.1"/>
    </source>
</evidence>
<evidence type="ECO:0008006" key="4">
    <source>
        <dbReference type="Google" id="ProtNLM"/>
    </source>
</evidence>
<feature type="region of interest" description="Disordered" evidence="1">
    <location>
        <begin position="1"/>
        <end position="30"/>
    </location>
</feature>
<dbReference type="EMBL" id="JBHTCM010000003">
    <property type="protein sequence ID" value="MFC7331623.1"/>
    <property type="molecule type" value="Genomic_DNA"/>
</dbReference>
<evidence type="ECO:0000256" key="1">
    <source>
        <dbReference type="SAM" id="MobiDB-lite"/>
    </source>
</evidence>
<sequence>MRNDDKGYDDTGRGDQTGRAEQGANPRPLTGWDDLGVILLRATAHASDDGQAIRLEAPWPGGPTVSALGDTPASAMEAFRVELEAVAGRRLPGGSWLAVPGTEAGQEGNPDRPLDRWFVLLPMDRLGVGLNVLDELNHGATEPVPGSG</sequence>
<accession>A0ABW2KNZ4</accession>